<dbReference type="EMBL" id="BAAAZO010000006">
    <property type="protein sequence ID" value="GAA3620338.1"/>
    <property type="molecule type" value="Genomic_DNA"/>
</dbReference>
<feature type="region of interest" description="Disordered" evidence="1">
    <location>
        <begin position="1"/>
        <end position="26"/>
    </location>
</feature>
<protein>
    <submittedName>
        <fullName evidence="2">Uncharacterized protein</fullName>
    </submittedName>
</protein>
<gene>
    <name evidence="2" type="ORF">GCM10022223_41540</name>
</gene>
<dbReference type="RefSeq" id="WP_231481048.1">
    <property type="nucleotide sequence ID" value="NZ_BAAAZO010000006.1"/>
</dbReference>
<evidence type="ECO:0000256" key="1">
    <source>
        <dbReference type="SAM" id="MobiDB-lite"/>
    </source>
</evidence>
<evidence type="ECO:0000313" key="2">
    <source>
        <dbReference type="EMBL" id="GAA3620338.1"/>
    </source>
</evidence>
<accession>A0ABP6ZXV2</accession>
<proteinExistence type="predicted"/>
<reference evidence="3" key="1">
    <citation type="journal article" date="2019" name="Int. J. Syst. Evol. Microbiol.">
        <title>The Global Catalogue of Microorganisms (GCM) 10K type strain sequencing project: providing services to taxonomists for standard genome sequencing and annotation.</title>
        <authorList>
            <consortium name="The Broad Institute Genomics Platform"/>
            <consortium name="The Broad Institute Genome Sequencing Center for Infectious Disease"/>
            <person name="Wu L."/>
            <person name="Ma J."/>
        </authorList>
    </citation>
    <scope>NUCLEOTIDE SEQUENCE [LARGE SCALE GENOMIC DNA]</scope>
    <source>
        <strain evidence="3">JCM 16902</strain>
    </source>
</reference>
<comment type="caution">
    <text evidence="2">The sequence shown here is derived from an EMBL/GenBank/DDBJ whole genome shotgun (WGS) entry which is preliminary data.</text>
</comment>
<evidence type="ECO:0000313" key="3">
    <source>
        <dbReference type="Proteomes" id="UP001501074"/>
    </source>
</evidence>
<sequence>MDHEQRALRREESRRPEQRVARRRAGREYEVGESDAFLAVPDVPDIDSMLSGIGRMEHAEVASDRPAPGGVLCVLFRDINFGGPRLAVPSESGVVQGDGSVLIELDDYWRVNLTAIQPGTMSYWKAELIPRVAHLRRRPVRLPMSMTPDGYNDLIGALRLFR</sequence>
<keyword evidence="3" id="KW-1185">Reference proteome</keyword>
<dbReference type="Proteomes" id="UP001501074">
    <property type="component" value="Unassembled WGS sequence"/>
</dbReference>
<organism evidence="2 3">
    <name type="scientific">Kineosporia mesophila</name>
    <dbReference type="NCBI Taxonomy" id="566012"/>
    <lineage>
        <taxon>Bacteria</taxon>
        <taxon>Bacillati</taxon>
        <taxon>Actinomycetota</taxon>
        <taxon>Actinomycetes</taxon>
        <taxon>Kineosporiales</taxon>
        <taxon>Kineosporiaceae</taxon>
        <taxon>Kineosporia</taxon>
    </lineage>
</organism>
<name>A0ABP6ZXV2_9ACTN</name>